<comment type="caution">
    <text evidence="1">The sequence shown here is derived from an EMBL/GenBank/DDBJ whole genome shotgun (WGS) entry which is preliminary data.</text>
</comment>
<dbReference type="RefSeq" id="WP_206984397.1">
    <property type="nucleotide sequence ID" value="NZ_JAFLQZ010000006.1"/>
</dbReference>
<evidence type="ECO:0000313" key="2">
    <source>
        <dbReference type="Proteomes" id="UP000664144"/>
    </source>
</evidence>
<dbReference type="AlphaFoldDB" id="A0A939EVV2"/>
<accession>A0A939EVV2</accession>
<keyword evidence="2" id="KW-1185">Reference proteome</keyword>
<dbReference type="EMBL" id="JAFLQZ010000006">
    <property type="protein sequence ID" value="MBO0358455.1"/>
    <property type="molecule type" value="Genomic_DNA"/>
</dbReference>
<name>A0A939EVV2_9BACT</name>
<dbReference type="Proteomes" id="UP000664144">
    <property type="component" value="Unassembled WGS sequence"/>
</dbReference>
<protein>
    <submittedName>
        <fullName evidence="1">Uncharacterized protein</fullName>
    </submittedName>
</protein>
<gene>
    <name evidence="1" type="ORF">J0X19_10905</name>
</gene>
<reference evidence="1" key="1">
    <citation type="submission" date="2021-03" db="EMBL/GenBank/DDBJ databases">
        <authorList>
            <person name="Kim M.K."/>
        </authorList>
    </citation>
    <scope>NUCLEOTIDE SEQUENCE</scope>
    <source>
        <strain evidence="1">BT186</strain>
    </source>
</reference>
<organism evidence="1 2">
    <name type="scientific">Hymenobacter telluris</name>
    <dbReference type="NCBI Taxonomy" id="2816474"/>
    <lineage>
        <taxon>Bacteria</taxon>
        <taxon>Pseudomonadati</taxon>
        <taxon>Bacteroidota</taxon>
        <taxon>Cytophagia</taxon>
        <taxon>Cytophagales</taxon>
        <taxon>Hymenobacteraceae</taxon>
        <taxon>Hymenobacter</taxon>
    </lineage>
</organism>
<proteinExistence type="predicted"/>
<evidence type="ECO:0000313" key="1">
    <source>
        <dbReference type="EMBL" id="MBO0358455.1"/>
    </source>
</evidence>
<sequence>MPQFIEVTHLANGQQQLINTDYVVRIVPAGQHTLLSFNGFLEKEYPNFLVQESYDTVRNLLNGVG</sequence>